<sequence length="133" mass="14879">MEFEDLISVWKKGANKILCIGEAEEVSLLEQETKNCDLDNLTIYRSKPGYLEIIPQKASKRAAIKILQERFNINSSEIIAIGDNYNDIDMIKYVGLGVAMGNAPQKVKEIADQVTLSNDDEGVAKAIREYILD</sequence>
<dbReference type="EMBL" id="SODA01000060">
    <property type="protein sequence ID" value="TDV96883.1"/>
    <property type="molecule type" value="Genomic_DNA"/>
</dbReference>
<dbReference type="InterPro" id="IPR036412">
    <property type="entry name" value="HAD-like_sf"/>
</dbReference>
<organism evidence="1 2">
    <name type="scientific">Halanaerobium saccharolyticum</name>
    <dbReference type="NCBI Taxonomy" id="43595"/>
    <lineage>
        <taxon>Bacteria</taxon>
        <taxon>Bacillati</taxon>
        <taxon>Bacillota</taxon>
        <taxon>Clostridia</taxon>
        <taxon>Halanaerobiales</taxon>
        <taxon>Halanaerobiaceae</taxon>
        <taxon>Halanaerobium</taxon>
    </lineage>
</organism>
<dbReference type="Gene3D" id="3.40.50.1000">
    <property type="entry name" value="HAD superfamily/HAD-like"/>
    <property type="match status" value="1"/>
</dbReference>
<evidence type="ECO:0000313" key="1">
    <source>
        <dbReference type="EMBL" id="TDV96883.1"/>
    </source>
</evidence>
<dbReference type="GO" id="GO:0016791">
    <property type="term" value="F:phosphatase activity"/>
    <property type="evidence" value="ECO:0007669"/>
    <property type="project" value="TreeGrafter"/>
</dbReference>
<dbReference type="PANTHER" id="PTHR10000">
    <property type="entry name" value="PHOSPHOSERINE PHOSPHATASE"/>
    <property type="match status" value="1"/>
</dbReference>
<dbReference type="InterPro" id="IPR006379">
    <property type="entry name" value="HAD-SF_hydro_IIB"/>
</dbReference>
<gene>
    <name evidence="1" type="ORF">C8C77_1603</name>
</gene>
<dbReference type="Gene3D" id="3.30.1240.10">
    <property type="match status" value="1"/>
</dbReference>
<keyword evidence="1" id="KW-0378">Hydrolase</keyword>
<dbReference type="PANTHER" id="PTHR10000:SF8">
    <property type="entry name" value="HAD SUPERFAMILY HYDROLASE-LIKE, TYPE 3"/>
    <property type="match status" value="1"/>
</dbReference>
<dbReference type="NCBIfam" id="TIGR01484">
    <property type="entry name" value="HAD-SF-IIB"/>
    <property type="match status" value="1"/>
</dbReference>
<dbReference type="GO" id="GO:0000287">
    <property type="term" value="F:magnesium ion binding"/>
    <property type="evidence" value="ECO:0007669"/>
    <property type="project" value="TreeGrafter"/>
</dbReference>
<dbReference type="Proteomes" id="UP000294697">
    <property type="component" value="Unassembled WGS sequence"/>
</dbReference>
<dbReference type="GO" id="GO:0005829">
    <property type="term" value="C:cytosol"/>
    <property type="evidence" value="ECO:0007669"/>
    <property type="project" value="TreeGrafter"/>
</dbReference>
<accession>A0A4R7YQ59</accession>
<dbReference type="AlphaFoldDB" id="A0A4R7YQ59"/>
<evidence type="ECO:0000313" key="2">
    <source>
        <dbReference type="Proteomes" id="UP000294697"/>
    </source>
</evidence>
<comment type="caution">
    <text evidence="1">The sequence shown here is derived from an EMBL/GenBank/DDBJ whole genome shotgun (WGS) entry which is preliminary data.</text>
</comment>
<dbReference type="PROSITE" id="PS01229">
    <property type="entry name" value="COF_2"/>
    <property type="match status" value="1"/>
</dbReference>
<name>A0A4R7YQ59_9FIRM</name>
<dbReference type="SUPFAM" id="SSF56784">
    <property type="entry name" value="HAD-like"/>
    <property type="match status" value="1"/>
</dbReference>
<dbReference type="Pfam" id="PF08282">
    <property type="entry name" value="Hydrolase_3"/>
    <property type="match status" value="1"/>
</dbReference>
<proteinExistence type="predicted"/>
<dbReference type="InterPro" id="IPR023214">
    <property type="entry name" value="HAD_sf"/>
</dbReference>
<reference evidence="1 2" key="1">
    <citation type="submission" date="2019-03" db="EMBL/GenBank/DDBJ databases">
        <title>Subsurface microbial communities from deep shales in Ohio and West Virginia, USA.</title>
        <authorList>
            <person name="Wrighton K."/>
        </authorList>
    </citation>
    <scope>NUCLEOTIDE SEQUENCE [LARGE SCALE GENOMIC DNA]</scope>
    <source>
        <strain evidence="1 2">MSL9.2</strain>
    </source>
</reference>
<protein>
    <submittedName>
        <fullName evidence="1">Cof subfamily protein (Haloacid dehalogenase superfamily)/HAD superfamily hydrolase (TIGR01484 family)</fullName>
    </submittedName>
</protein>